<keyword evidence="3" id="KW-1185">Reference proteome</keyword>
<feature type="region of interest" description="Disordered" evidence="1">
    <location>
        <begin position="105"/>
        <end position="181"/>
    </location>
</feature>
<name>A0A5M3MSP0_CONPW</name>
<feature type="region of interest" description="Disordered" evidence="1">
    <location>
        <begin position="15"/>
        <end position="45"/>
    </location>
</feature>
<evidence type="ECO:0000313" key="3">
    <source>
        <dbReference type="Proteomes" id="UP000053558"/>
    </source>
</evidence>
<protein>
    <submittedName>
        <fullName evidence="2">Uncharacterized protein</fullName>
    </submittedName>
</protein>
<evidence type="ECO:0000313" key="2">
    <source>
        <dbReference type="EMBL" id="EIW82182.1"/>
    </source>
</evidence>
<feature type="region of interest" description="Disordered" evidence="1">
    <location>
        <begin position="311"/>
        <end position="372"/>
    </location>
</feature>
<feature type="compositionally biased region" description="Polar residues" evidence="1">
    <location>
        <begin position="323"/>
        <end position="332"/>
    </location>
</feature>
<dbReference type="RefSeq" id="XP_007767506.1">
    <property type="nucleotide sequence ID" value="XM_007769316.1"/>
</dbReference>
<sequence>MPGVELPGIETLVVPDSESEPASPVPVIQNPVHSLGTGKTKKQQRRKLVFDGVAVPLPPWKTNRRQAKTTAKEKAPISIDTNSADSIVNALQSTLQANDSEKIAVDASTSATPTGEESVANKSGSGRYKSVVKKRVGRPALRRSRGSYAAPTRSSRQSQTTSAAQSEAEFAEPSPPLLPAHRPVRALKPISYDAAQEYVDAALETNVGSVYMPPPPPPPRWTAHWRDDEDDRMSVYSNSSASWPTARDEQLAQQSEQWCLRVPPKFLRSLQRQEPQSVERPRVVTSQSRKSLFDEHIKAIKALGCKLTSEEAMTESDQGDLQPGSSSVQTDASELVEYSRDGNQPYEDAGHPFLIDTQAEASEANASSTNNI</sequence>
<dbReference type="KEGG" id="cput:CONPUDRAFT_72485"/>
<feature type="compositionally biased region" description="Basic residues" evidence="1">
    <location>
        <begin position="130"/>
        <end position="145"/>
    </location>
</feature>
<dbReference type="Proteomes" id="UP000053558">
    <property type="component" value="Unassembled WGS sequence"/>
</dbReference>
<accession>A0A5M3MSP0</accession>
<evidence type="ECO:0000256" key="1">
    <source>
        <dbReference type="SAM" id="MobiDB-lite"/>
    </source>
</evidence>
<comment type="caution">
    <text evidence="2">The sequence shown here is derived from an EMBL/GenBank/DDBJ whole genome shotgun (WGS) entry which is preliminary data.</text>
</comment>
<organism evidence="2 3">
    <name type="scientific">Coniophora puteana (strain RWD-64-598)</name>
    <name type="common">Brown rot fungus</name>
    <dbReference type="NCBI Taxonomy" id="741705"/>
    <lineage>
        <taxon>Eukaryota</taxon>
        <taxon>Fungi</taxon>
        <taxon>Dikarya</taxon>
        <taxon>Basidiomycota</taxon>
        <taxon>Agaricomycotina</taxon>
        <taxon>Agaricomycetes</taxon>
        <taxon>Agaricomycetidae</taxon>
        <taxon>Boletales</taxon>
        <taxon>Coniophorineae</taxon>
        <taxon>Coniophoraceae</taxon>
        <taxon>Coniophora</taxon>
    </lineage>
</organism>
<feature type="compositionally biased region" description="Polar residues" evidence="1">
    <location>
        <begin position="107"/>
        <end position="124"/>
    </location>
</feature>
<dbReference type="GeneID" id="19209043"/>
<feature type="compositionally biased region" description="Low complexity" evidence="1">
    <location>
        <begin position="359"/>
        <end position="372"/>
    </location>
</feature>
<dbReference type="EMBL" id="JH711577">
    <property type="protein sequence ID" value="EIW82182.1"/>
    <property type="molecule type" value="Genomic_DNA"/>
</dbReference>
<dbReference type="AlphaFoldDB" id="A0A5M3MSP0"/>
<proteinExistence type="predicted"/>
<gene>
    <name evidence="2" type="ORF">CONPUDRAFT_72485</name>
</gene>
<feature type="compositionally biased region" description="Low complexity" evidence="1">
    <location>
        <begin position="152"/>
        <end position="168"/>
    </location>
</feature>
<reference evidence="3" key="1">
    <citation type="journal article" date="2012" name="Science">
        <title>The Paleozoic origin of enzymatic lignin decomposition reconstructed from 31 fungal genomes.</title>
        <authorList>
            <person name="Floudas D."/>
            <person name="Binder M."/>
            <person name="Riley R."/>
            <person name="Barry K."/>
            <person name="Blanchette R.A."/>
            <person name="Henrissat B."/>
            <person name="Martinez A.T."/>
            <person name="Otillar R."/>
            <person name="Spatafora J.W."/>
            <person name="Yadav J.S."/>
            <person name="Aerts A."/>
            <person name="Benoit I."/>
            <person name="Boyd A."/>
            <person name="Carlson A."/>
            <person name="Copeland A."/>
            <person name="Coutinho P.M."/>
            <person name="de Vries R.P."/>
            <person name="Ferreira P."/>
            <person name="Findley K."/>
            <person name="Foster B."/>
            <person name="Gaskell J."/>
            <person name="Glotzer D."/>
            <person name="Gorecki P."/>
            <person name="Heitman J."/>
            <person name="Hesse C."/>
            <person name="Hori C."/>
            <person name="Igarashi K."/>
            <person name="Jurgens J.A."/>
            <person name="Kallen N."/>
            <person name="Kersten P."/>
            <person name="Kohler A."/>
            <person name="Kuees U."/>
            <person name="Kumar T.K.A."/>
            <person name="Kuo A."/>
            <person name="LaButti K."/>
            <person name="Larrondo L.F."/>
            <person name="Lindquist E."/>
            <person name="Ling A."/>
            <person name="Lombard V."/>
            <person name="Lucas S."/>
            <person name="Lundell T."/>
            <person name="Martin R."/>
            <person name="McLaughlin D.J."/>
            <person name="Morgenstern I."/>
            <person name="Morin E."/>
            <person name="Murat C."/>
            <person name="Nagy L.G."/>
            <person name="Nolan M."/>
            <person name="Ohm R.A."/>
            <person name="Patyshakuliyeva A."/>
            <person name="Rokas A."/>
            <person name="Ruiz-Duenas F.J."/>
            <person name="Sabat G."/>
            <person name="Salamov A."/>
            <person name="Samejima M."/>
            <person name="Schmutz J."/>
            <person name="Slot J.C."/>
            <person name="St John F."/>
            <person name="Stenlid J."/>
            <person name="Sun H."/>
            <person name="Sun S."/>
            <person name="Syed K."/>
            <person name="Tsang A."/>
            <person name="Wiebenga A."/>
            <person name="Young D."/>
            <person name="Pisabarro A."/>
            <person name="Eastwood D.C."/>
            <person name="Martin F."/>
            <person name="Cullen D."/>
            <person name="Grigoriev I.V."/>
            <person name="Hibbett D.S."/>
        </authorList>
    </citation>
    <scope>NUCLEOTIDE SEQUENCE [LARGE SCALE GENOMIC DNA]</scope>
    <source>
        <strain evidence="3">RWD-64-598 SS2</strain>
    </source>
</reference>